<evidence type="ECO:0000313" key="1">
    <source>
        <dbReference type="EMBL" id="JAT02576.1"/>
    </source>
</evidence>
<dbReference type="EMBL" id="GECU01005131">
    <property type="protein sequence ID" value="JAT02576.1"/>
    <property type="molecule type" value="Transcribed_RNA"/>
</dbReference>
<reference evidence="1" key="1">
    <citation type="submission" date="2015-11" db="EMBL/GenBank/DDBJ databases">
        <title>De novo transcriptome assembly of four potential Pierce s Disease insect vectors from Arizona vineyards.</title>
        <authorList>
            <person name="Tassone E.E."/>
        </authorList>
    </citation>
    <scope>NUCLEOTIDE SEQUENCE</scope>
</reference>
<dbReference type="PANTHER" id="PTHR47510:SF3">
    <property type="entry name" value="ENDO_EXONUCLEASE_PHOSPHATASE DOMAIN-CONTAINING PROTEIN"/>
    <property type="match status" value="1"/>
</dbReference>
<accession>A0A1B6JTQ5</accession>
<name>A0A1B6JTQ5_9HEMI</name>
<organism evidence="1">
    <name type="scientific">Homalodisca liturata</name>
    <dbReference type="NCBI Taxonomy" id="320908"/>
    <lineage>
        <taxon>Eukaryota</taxon>
        <taxon>Metazoa</taxon>
        <taxon>Ecdysozoa</taxon>
        <taxon>Arthropoda</taxon>
        <taxon>Hexapoda</taxon>
        <taxon>Insecta</taxon>
        <taxon>Pterygota</taxon>
        <taxon>Neoptera</taxon>
        <taxon>Paraneoptera</taxon>
        <taxon>Hemiptera</taxon>
        <taxon>Auchenorrhyncha</taxon>
        <taxon>Membracoidea</taxon>
        <taxon>Cicadellidae</taxon>
        <taxon>Cicadellinae</taxon>
        <taxon>Proconiini</taxon>
        <taxon>Homalodisca</taxon>
    </lineage>
</organism>
<gene>
    <name evidence="1" type="ORF">g.1826</name>
</gene>
<dbReference type="AlphaFoldDB" id="A0A1B6JTQ5"/>
<evidence type="ECO:0008006" key="2">
    <source>
        <dbReference type="Google" id="ProtNLM"/>
    </source>
</evidence>
<protein>
    <recommendedName>
        <fullName evidence="2">Endonuclease/exonuclease/phosphatase domain-containing protein</fullName>
    </recommendedName>
</protein>
<dbReference type="SUPFAM" id="SSF56219">
    <property type="entry name" value="DNase I-like"/>
    <property type="match status" value="1"/>
</dbReference>
<feature type="non-terminal residue" evidence="1">
    <location>
        <position position="1"/>
    </location>
</feature>
<dbReference type="InterPro" id="IPR036691">
    <property type="entry name" value="Endo/exonu/phosph_ase_sf"/>
</dbReference>
<sequence length="341" mass="39565">AVLMTHPLIADDLDLLLVRLTLPPPQGTVLVSLLYIPPGRSAHLYTNYCNSYDNLNIKYDGFIILGDFNIPRINGTNFDFSVARSSAGVINTLMCEYNLNSFNNIRNCDNFTLDLVLSNLKDVKVEKSESPLLAPDTYHPPLSISFMSDCSQFKFTNVCLPKKYYVFKDANFFDLYCRLREINWFEMYSLTCVDDCLDFFYKVFFSCVDSTVPQKSFVVKSKYPVWFTSEIKHDLKIKNKLSKKRKYSKYHDELFKQLRKRIKENIRLAHRNYIRNVENSIKTNVKNFWNYFKTINSRSGFDIGTLKSMTCEGNTISNKEIPNAFAGYFLLCMIVLLPNTS</sequence>
<proteinExistence type="predicted"/>
<dbReference type="PANTHER" id="PTHR47510">
    <property type="entry name" value="REVERSE TRANSCRIPTASE DOMAIN-CONTAINING PROTEIN"/>
    <property type="match status" value="1"/>
</dbReference>